<protein>
    <submittedName>
        <fullName evidence="2">Uncharacterized protein</fullName>
    </submittedName>
</protein>
<reference evidence="2 3" key="1">
    <citation type="submission" date="2020-02" db="EMBL/GenBank/DDBJ databases">
        <authorList>
            <person name="Zheng R.K."/>
            <person name="Sun C.M."/>
        </authorList>
    </citation>
    <scope>NUCLEOTIDE SEQUENCE [LARGE SCALE GENOMIC DNA]</scope>
    <source>
        <strain evidence="3">rifampicinis</strain>
    </source>
</reference>
<keyword evidence="3" id="KW-1185">Reference proteome</keyword>
<dbReference type="RefSeq" id="WP_195171439.1">
    <property type="nucleotide sequence ID" value="NZ_CP062983.1"/>
</dbReference>
<name>A0A7S8EAI3_9CHLR</name>
<keyword evidence="1" id="KW-1133">Transmembrane helix</keyword>
<organism evidence="2 3">
    <name type="scientific">Phototrophicus methaneseepsis</name>
    <dbReference type="NCBI Taxonomy" id="2710758"/>
    <lineage>
        <taxon>Bacteria</taxon>
        <taxon>Bacillati</taxon>
        <taxon>Chloroflexota</taxon>
        <taxon>Candidatus Thermofontia</taxon>
        <taxon>Phototrophicales</taxon>
        <taxon>Phototrophicaceae</taxon>
        <taxon>Phototrophicus</taxon>
    </lineage>
</organism>
<accession>A0A7S8EAI3</accession>
<gene>
    <name evidence="2" type="ORF">G4Y79_03045</name>
</gene>
<evidence type="ECO:0000256" key="1">
    <source>
        <dbReference type="SAM" id="Phobius"/>
    </source>
</evidence>
<keyword evidence="1" id="KW-0472">Membrane</keyword>
<dbReference type="EMBL" id="CP062983">
    <property type="protein sequence ID" value="QPC83372.1"/>
    <property type="molecule type" value="Genomic_DNA"/>
</dbReference>
<feature type="transmembrane region" description="Helical" evidence="1">
    <location>
        <begin position="20"/>
        <end position="40"/>
    </location>
</feature>
<sequence length="88" mass="9889">MKTKPKNDLQTNKPINKQPWWLLIVVGGMIPLTLTLARTLSLPLPITITIILVTALIFGAMALWLHANAQAIGDEWWQDDHASGWRGY</sequence>
<dbReference type="AlphaFoldDB" id="A0A7S8EAI3"/>
<keyword evidence="1" id="KW-0812">Transmembrane</keyword>
<proteinExistence type="predicted"/>
<evidence type="ECO:0000313" key="3">
    <source>
        <dbReference type="Proteomes" id="UP000594468"/>
    </source>
</evidence>
<dbReference type="Proteomes" id="UP000594468">
    <property type="component" value="Chromosome"/>
</dbReference>
<feature type="transmembrane region" description="Helical" evidence="1">
    <location>
        <begin position="46"/>
        <end position="65"/>
    </location>
</feature>
<dbReference type="KEGG" id="pmet:G4Y79_03045"/>
<evidence type="ECO:0000313" key="2">
    <source>
        <dbReference type="EMBL" id="QPC83372.1"/>
    </source>
</evidence>